<sequence length="329" mass="34216">MTRAVLFHELGGPEVLAVEEVPLRAPGPGELRVRVEAIGLNRAEVLFRSGTYYYRATLPGSRLGYEAAGVVEEVGEGVTDYAPGDAVMAAANFDFGVHGVYAERVVLAEEYVVPRPTGVDAVTAAAAWLAYSTAYGGMVEAGGLRPGDEVVITGASSGVGTAAIQTALRIGAVPIATTRGEEKRRRLLDLGAARVITTGTQDLVAEVRRHTGGRGARVAFDAIGGPGFAELGDALEPGGTAVLYGWLDPRPAAVSLNWPLTVRGYANGAVVRTPEGRARMAGFIGSGLRDGSLAPVIAEVFEGLAAVPDAHRLMESGTHIGKIVVRVPH</sequence>
<dbReference type="InterPro" id="IPR013154">
    <property type="entry name" value="ADH-like_N"/>
</dbReference>
<feature type="domain" description="Enoyl reductase (ER)" evidence="3">
    <location>
        <begin position="11"/>
        <end position="325"/>
    </location>
</feature>
<accession>A0A2P2GRG8</accession>
<comment type="caution">
    <text evidence="4">The sequence shown here is derived from an EMBL/GenBank/DDBJ whole genome shotgun (WGS) entry which is preliminary data.</text>
</comment>
<dbReference type="SUPFAM" id="SSF51735">
    <property type="entry name" value="NAD(P)-binding Rossmann-fold domains"/>
    <property type="match status" value="1"/>
</dbReference>
<dbReference type="PANTHER" id="PTHR48106:SF18">
    <property type="entry name" value="QUINONE OXIDOREDUCTASE PIG3"/>
    <property type="match status" value="1"/>
</dbReference>
<evidence type="ECO:0000313" key="5">
    <source>
        <dbReference type="Proteomes" id="UP000265325"/>
    </source>
</evidence>
<protein>
    <submittedName>
        <fullName evidence="4">NADPH:quinone reductase</fullName>
    </submittedName>
</protein>
<dbReference type="GO" id="GO:0016651">
    <property type="term" value="F:oxidoreductase activity, acting on NAD(P)H"/>
    <property type="evidence" value="ECO:0007669"/>
    <property type="project" value="TreeGrafter"/>
</dbReference>
<dbReference type="InterPro" id="IPR036291">
    <property type="entry name" value="NAD(P)-bd_dom_sf"/>
</dbReference>
<gene>
    <name evidence="4" type="ORF">VO63_13115</name>
</gene>
<evidence type="ECO:0000256" key="2">
    <source>
        <dbReference type="ARBA" id="ARBA00023002"/>
    </source>
</evidence>
<dbReference type="AlphaFoldDB" id="A0A2P2GRG8"/>
<dbReference type="InterPro" id="IPR011032">
    <property type="entry name" value="GroES-like_sf"/>
</dbReference>
<dbReference type="InterPro" id="IPR020843">
    <property type="entry name" value="ER"/>
</dbReference>
<dbReference type="Pfam" id="PF08240">
    <property type="entry name" value="ADH_N"/>
    <property type="match status" value="1"/>
</dbReference>
<dbReference type="Proteomes" id="UP000265325">
    <property type="component" value="Unassembled WGS sequence"/>
</dbReference>
<evidence type="ECO:0000256" key="1">
    <source>
        <dbReference type="ARBA" id="ARBA00022857"/>
    </source>
</evidence>
<dbReference type="OrthoDB" id="9792162at2"/>
<name>A0A2P2GRG8_STREW</name>
<dbReference type="Gene3D" id="3.90.180.10">
    <property type="entry name" value="Medium-chain alcohol dehydrogenases, catalytic domain"/>
    <property type="match status" value="1"/>
</dbReference>
<dbReference type="SMART" id="SM00829">
    <property type="entry name" value="PKS_ER"/>
    <property type="match status" value="1"/>
</dbReference>
<dbReference type="Gene3D" id="3.40.50.720">
    <property type="entry name" value="NAD(P)-binding Rossmann-like Domain"/>
    <property type="match status" value="1"/>
</dbReference>
<dbReference type="GO" id="GO:0070402">
    <property type="term" value="F:NADPH binding"/>
    <property type="evidence" value="ECO:0007669"/>
    <property type="project" value="TreeGrafter"/>
</dbReference>
<dbReference type="Pfam" id="PF00107">
    <property type="entry name" value="ADH_zinc_N"/>
    <property type="match status" value="1"/>
</dbReference>
<evidence type="ECO:0000259" key="3">
    <source>
        <dbReference type="SMART" id="SM00829"/>
    </source>
</evidence>
<dbReference type="PANTHER" id="PTHR48106">
    <property type="entry name" value="QUINONE OXIDOREDUCTASE PIG3-RELATED"/>
    <property type="match status" value="1"/>
</dbReference>
<evidence type="ECO:0000313" key="4">
    <source>
        <dbReference type="EMBL" id="KKZ73449.1"/>
    </source>
</evidence>
<keyword evidence="2" id="KW-0560">Oxidoreductase</keyword>
<keyword evidence="5" id="KW-1185">Reference proteome</keyword>
<dbReference type="InterPro" id="IPR013149">
    <property type="entry name" value="ADH-like_C"/>
</dbReference>
<keyword evidence="1" id="KW-0521">NADP</keyword>
<organism evidence="4 5">
    <name type="scientific">Streptomyces showdoensis</name>
    <dbReference type="NCBI Taxonomy" id="68268"/>
    <lineage>
        <taxon>Bacteria</taxon>
        <taxon>Bacillati</taxon>
        <taxon>Actinomycetota</taxon>
        <taxon>Actinomycetes</taxon>
        <taxon>Kitasatosporales</taxon>
        <taxon>Streptomycetaceae</taxon>
        <taxon>Streptomyces</taxon>
    </lineage>
</organism>
<reference evidence="4 5" key="1">
    <citation type="submission" date="2015-05" db="EMBL/GenBank/DDBJ databases">
        <title>Draft Genome assembly of Streptomyces showdoensis.</title>
        <authorList>
            <person name="Thapa K.K."/>
            <person name="Metsa-Ketela M."/>
        </authorList>
    </citation>
    <scope>NUCLEOTIDE SEQUENCE [LARGE SCALE GENOMIC DNA]</scope>
    <source>
        <strain evidence="4 5">ATCC 15227</strain>
    </source>
</reference>
<proteinExistence type="predicted"/>
<dbReference type="EMBL" id="LAQS01000017">
    <property type="protein sequence ID" value="KKZ73449.1"/>
    <property type="molecule type" value="Genomic_DNA"/>
</dbReference>
<dbReference type="SUPFAM" id="SSF50129">
    <property type="entry name" value="GroES-like"/>
    <property type="match status" value="1"/>
</dbReference>
<dbReference type="CDD" id="cd08268">
    <property type="entry name" value="MDR2"/>
    <property type="match status" value="1"/>
</dbReference>